<keyword evidence="4" id="KW-0408">Iron</keyword>
<evidence type="ECO:0000256" key="3">
    <source>
        <dbReference type="ARBA" id="ARBA00022723"/>
    </source>
</evidence>
<name>A0A512DP63_9PROT</name>
<evidence type="ECO:0000256" key="5">
    <source>
        <dbReference type="ARBA" id="ARBA00023014"/>
    </source>
</evidence>
<dbReference type="EMBL" id="BJYZ01000008">
    <property type="protein sequence ID" value="GEO37930.1"/>
    <property type="molecule type" value="Genomic_DNA"/>
</dbReference>
<dbReference type="PROSITE" id="PS51918">
    <property type="entry name" value="RADICAL_SAM"/>
    <property type="match status" value="1"/>
</dbReference>
<dbReference type="InterPro" id="IPR013785">
    <property type="entry name" value="Aldolase_TIM"/>
</dbReference>
<keyword evidence="3" id="KW-0479">Metal-binding</keyword>
<evidence type="ECO:0000313" key="8">
    <source>
        <dbReference type="Proteomes" id="UP000321523"/>
    </source>
</evidence>
<keyword evidence="2" id="KW-0949">S-adenosyl-L-methionine</keyword>
<evidence type="ECO:0000259" key="6">
    <source>
        <dbReference type="PROSITE" id="PS51918"/>
    </source>
</evidence>
<comment type="cofactor">
    <cofactor evidence="1">
        <name>[4Fe-4S] cluster</name>
        <dbReference type="ChEBI" id="CHEBI:49883"/>
    </cofactor>
</comment>
<dbReference type="Proteomes" id="UP000321523">
    <property type="component" value="Unassembled WGS sequence"/>
</dbReference>
<evidence type="ECO:0000256" key="4">
    <source>
        <dbReference type="ARBA" id="ARBA00023004"/>
    </source>
</evidence>
<protein>
    <recommendedName>
        <fullName evidence="6">Radical SAM core domain-containing protein</fullName>
    </recommendedName>
</protein>
<dbReference type="OrthoDB" id="5288924at2"/>
<accession>A0A512DP63</accession>
<evidence type="ECO:0000256" key="1">
    <source>
        <dbReference type="ARBA" id="ARBA00001966"/>
    </source>
</evidence>
<dbReference type="GO" id="GO:0046872">
    <property type="term" value="F:metal ion binding"/>
    <property type="evidence" value="ECO:0007669"/>
    <property type="project" value="UniProtKB-KW"/>
</dbReference>
<dbReference type="InterPro" id="IPR050377">
    <property type="entry name" value="Radical_SAM_PqqE_MftC-like"/>
</dbReference>
<evidence type="ECO:0000313" key="7">
    <source>
        <dbReference type="EMBL" id="GEO37930.1"/>
    </source>
</evidence>
<dbReference type="AlphaFoldDB" id="A0A512DP63"/>
<dbReference type="InterPro" id="IPR007197">
    <property type="entry name" value="rSAM"/>
</dbReference>
<dbReference type="PANTHER" id="PTHR11228:SF7">
    <property type="entry name" value="PQQA PEPTIDE CYCLASE"/>
    <property type="match status" value="1"/>
</dbReference>
<gene>
    <name evidence="7" type="ORF">SAE02_20780</name>
</gene>
<dbReference type="SFLD" id="SFLDS00029">
    <property type="entry name" value="Radical_SAM"/>
    <property type="match status" value="1"/>
</dbReference>
<feature type="domain" description="Radical SAM core" evidence="6">
    <location>
        <begin position="23"/>
        <end position="244"/>
    </location>
</feature>
<comment type="caution">
    <text evidence="7">The sequence shown here is derived from an EMBL/GenBank/DDBJ whole genome shotgun (WGS) entry which is preliminary data.</text>
</comment>
<dbReference type="GO" id="GO:0051536">
    <property type="term" value="F:iron-sulfur cluster binding"/>
    <property type="evidence" value="ECO:0007669"/>
    <property type="project" value="UniProtKB-KW"/>
</dbReference>
<sequence length="354" mass="39021">MATLYSPLKYLGYADHLAAIRERRVEAPVHIRIKPTNRCNHNCWYCAYRADGLQLGEGMREADQIPEAKMMEIVDDLIAMGVKAVTFSGGGEPLLYKPLPDVIDRLAKGGIHVATLTNGSNLKGRVGEALARHATWVRISVDAWDDTSYSAARGAPAGAFTQLLSNVRDFKATGTKAVLGVSLIVSKDNAARIFEIASLFKEAGAGHVKLSAAVVANDAAANNAYHREFREVVEPQIALCRTLDGDGFGVIDHYHEMTEGFEKTYATCPYLMFLTVIGADQHVYTCQDKAYTDAGDLGSIETKSFRDLWFSGENRERLHAFDPRTQCMHHCVTHSKNLSILEYLSIDPKHAVFV</sequence>
<keyword evidence="8" id="KW-1185">Reference proteome</keyword>
<dbReference type="SFLD" id="SFLDG01067">
    <property type="entry name" value="SPASM/twitch_domain_containing"/>
    <property type="match status" value="1"/>
</dbReference>
<dbReference type="SUPFAM" id="SSF102114">
    <property type="entry name" value="Radical SAM enzymes"/>
    <property type="match status" value="1"/>
</dbReference>
<dbReference type="RefSeq" id="WP_044430764.1">
    <property type="nucleotide sequence ID" value="NZ_BJYZ01000008.1"/>
</dbReference>
<reference evidence="7 8" key="1">
    <citation type="submission" date="2019-07" db="EMBL/GenBank/DDBJ databases">
        <title>Whole genome shotgun sequence of Skermanella aerolata NBRC 106429.</title>
        <authorList>
            <person name="Hosoyama A."/>
            <person name="Uohara A."/>
            <person name="Ohji S."/>
            <person name="Ichikawa N."/>
        </authorList>
    </citation>
    <scope>NUCLEOTIDE SEQUENCE [LARGE SCALE GENOMIC DNA]</scope>
    <source>
        <strain evidence="7 8">NBRC 106429</strain>
    </source>
</reference>
<dbReference type="InterPro" id="IPR058240">
    <property type="entry name" value="rSAM_sf"/>
</dbReference>
<dbReference type="Gene3D" id="3.20.20.70">
    <property type="entry name" value="Aldolase class I"/>
    <property type="match status" value="1"/>
</dbReference>
<evidence type="ECO:0000256" key="2">
    <source>
        <dbReference type="ARBA" id="ARBA00022691"/>
    </source>
</evidence>
<proteinExistence type="predicted"/>
<organism evidence="7 8">
    <name type="scientific">Skermanella aerolata</name>
    <dbReference type="NCBI Taxonomy" id="393310"/>
    <lineage>
        <taxon>Bacteria</taxon>
        <taxon>Pseudomonadati</taxon>
        <taxon>Pseudomonadota</taxon>
        <taxon>Alphaproteobacteria</taxon>
        <taxon>Rhodospirillales</taxon>
        <taxon>Azospirillaceae</taxon>
        <taxon>Skermanella</taxon>
    </lineage>
</organism>
<dbReference type="GO" id="GO:0003824">
    <property type="term" value="F:catalytic activity"/>
    <property type="evidence" value="ECO:0007669"/>
    <property type="project" value="InterPro"/>
</dbReference>
<dbReference type="CDD" id="cd21109">
    <property type="entry name" value="SPASM"/>
    <property type="match status" value="1"/>
</dbReference>
<dbReference type="Pfam" id="PF04055">
    <property type="entry name" value="Radical_SAM"/>
    <property type="match status" value="1"/>
</dbReference>
<dbReference type="PANTHER" id="PTHR11228">
    <property type="entry name" value="RADICAL SAM DOMAIN PROTEIN"/>
    <property type="match status" value="1"/>
</dbReference>
<keyword evidence="5" id="KW-0411">Iron-sulfur</keyword>
<dbReference type="CDD" id="cd01335">
    <property type="entry name" value="Radical_SAM"/>
    <property type="match status" value="1"/>
</dbReference>